<organism evidence="2 3">
    <name type="scientific">Prorocentrum cordatum</name>
    <dbReference type="NCBI Taxonomy" id="2364126"/>
    <lineage>
        <taxon>Eukaryota</taxon>
        <taxon>Sar</taxon>
        <taxon>Alveolata</taxon>
        <taxon>Dinophyceae</taxon>
        <taxon>Prorocentrales</taxon>
        <taxon>Prorocentraceae</taxon>
        <taxon>Prorocentrum</taxon>
    </lineage>
</organism>
<feature type="chain" id="PRO_5047520893" evidence="1">
    <location>
        <begin position="21"/>
        <end position="146"/>
    </location>
</feature>
<gene>
    <name evidence="2" type="ORF">PCOR1329_LOCUS70920</name>
</gene>
<comment type="caution">
    <text evidence="2">The sequence shown here is derived from an EMBL/GenBank/DDBJ whole genome shotgun (WGS) entry which is preliminary data.</text>
</comment>
<evidence type="ECO:0000313" key="2">
    <source>
        <dbReference type="EMBL" id="CAK0890818.1"/>
    </source>
</evidence>
<keyword evidence="3" id="KW-1185">Reference proteome</keyword>
<name>A0ABN9WVI9_9DINO</name>
<evidence type="ECO:0000256" key="1">
    <source>
        <dbReference type="SAM" id="SignalP"/>
    </source>
</evidence>
<protein>
    <submittedName>
        <fullName evidence="2">Uncharacterized protein</fullName>
    </submittedName>
</protein>
<reference evidence="2" key="1">
    <citation type="submission" date="2023-10" db="EMBL/GenBank/DDBJ databases">
        <authorList>
            <person name="Chen Y."/>
            <person name="Shah S."/>
            <person name="Dougan E. K."/>
            <person name="Thang M."/>
            <person name="Chan C."/>
        </authorList>
    </citation>
    <scope>NUCLEOTIDE SEQUENCE [LARGE SCALE GENOMIC DNA]</scope>
</reference>
<feature type="signal peptide" evidence="1">
    <location>
        <begin position="1"/>
        <end position="20"/>
    </location>
</feature>
<dbReference type="EMBL" id="CAUYUJ010019392">
    <property type="protein sequence ID" value="CAK0890818.1"/>
    <property type="molecule type" value="Genomic_DNA"/>
</dbReference>
<keyword evidence="1" id="KW-0732">Signal</keyword>
<sequence>MARIFMSAVVALALVVGAAGEDAVTSACTVANRESCKCLLSSDVFGSDPKPCEDPVDENIANATISRAHRFPQGRECEAMQTVVSCASQLGCMDKQVTQLCGQVVNKLNMFQKGSCEIECSGGHRALAGAPALLAAAVALLLLAPQ</sequence>
<accession>A0ABN9WVI9</accession>
<dbReference type="Proteomes" id="UP001189429">
    <property type="component" value="Unassembled WGS sequence"/>
</dbReference>
<proteinExistence type="predicted"/>
<evidence type="ECO:0000313" key="3">
    <source>
        <dbReference type="Proteomes" id="UP001189429"/>
    </source>
</evidence>